<evidence type="ECO:0000256" key="3">
    <source>
        <dbReference type="ARBA" id="ARBA00038502"/>
    </source>
</evidence>
<comment type="caution">
    <text evidence="5">The sequence shown here is derived from an EMBL/GenBank/DDBJ whole genome shotgun (WGS) entry which is preliminary data.</text>
</comment>
<dbReference type="SUPFAM" id="SSF55729">
    <property type="entry name" value="Acyl-CoA N-acyltransferases (Nat)"/>
    <property type="match status" value="1"/>
</dbReference>
<name>A0A7W5XXN0_9BACT</name>
<evidence type="ECO:0000313" key="5">
    <source>
        <dbReference type="EMBL" id="MBB3702548.1"/>
    </source>
</evidence>
<dbReference type="Proteomes" id="UP000541425">
    <property type="component" value="Unassembled WGS sequence"/>
</dbReference>
<dbReference type="GO" id="GO:0008999">
    <property type="term" value="F:protein-N-terminal-alanine acetyltransferase activity"/>
    <property type="evidence" value="ECO:0007669"/>
    <property type="project" value="TreeGrafter"/>
</dbReference>
<dbReference type="EMBL" id="JACICA010000003">
    <property type="protein sequence ID" value="MBB3702548.1"/>
    <property type="molecule type" value="Genomic_DNA"/>
</dbReference>
<dbReference type="AlphaFoldDB" id="A0A7W5XXN0"/>
<protein>
    <submittedName>
        <fullName evidence="5">RimJ/RimL family protein N-acetyltransferase</fullName>
    </submittedName>
</protein>
<dbReference type="PANTHER" id="PTHR43792:SF8">
    <property type="entry name" value="[RIBOSOMAL PROTEIN US5]-ALANINE N-ACETYLTRANSFERASE"/>
    <property type="match status" value="1"/>
</dbReference>
<proteinExistence type="inferred from homology"/>
<dbReference type="RefSeq" id="WP_183695708.1">
    <property type="nucleotide sequence ID" value="NZ_JACICA010000003.1"/>
</dbReference>
<comment type="similarity">
    <text evidence="3">Belongs to the acetyltransferase family. RimJ subfamily.</text>
</comment>
<reference evidence="5 6" key="1">
    <citation type="submission" date="2020-08" db="EMBL/GenBank/DDBJ databases">
        <title>Genomic Encyclopedia of Type Strains, Phase IV (KMG-IV): sequencing the most valuable type-strain genomes for metagenomic binning, comparative biology and taxonomic classification.</title>
        <authorList>
            <person name="Goeker M."/>
        </authorList>
    </citation>
    <scope>NUCLEOTIDE SEQUENCE [LARGE SCALE GENOMIC DNA]</scope>
    <source>
        <strain evidence="5 6">DSM 22548</strain>
    </source>
</reference>
<evidence type="ECO:0000259" key="4">
    <source>
        <dbReference type="PROSITE" id="PS51186"/>
    </source>
</evidence>
<evidence type="ECO:0000313" key="6">
    <source>
        <dbReference type="Proteomes" id="UP000541425"/>
    </source>
</evidence>
<dbReference type="PANTHER" id="PTHR43792">
    <property type="entry name" value="GNAT FAMILY, PUTATIVE (AFU_ORTHOLOGUE AFUA_3G00765)-RELATED-RELATED"/>
    <property type="match status" value="1"/>
</dbReference>
<dbReference type="Gene3D" id="3.40.630.30">
    <property type="match status" value="1"/>
</dbReference>
<gene>
    <name evidence="5" type="ORF">FHS60_001006</name>
</gene>
<evidence type="ECO:0000256" key="2">
    <source>
        <dbReference type="ARBA" id="ARBA00023315"/>
    </source>
</evidence>
<feature type="domain" description="N-acetyltransferase" evidence="4">
    <location>
        <begin position="8"/>
        <end position="172"/>
    </location>
</feature>
<organism evidence="5 6">
    <name type="scientific">Alloprevotella rava</name>
    <dbReference type="NCBI Taxonomy" id="671218"/>
    <lineage>
        <taxon>Bacteria</taxon>
        <taxon>Pseudomonadati</taxon>
        <taxon>Bacteroidota</taxon>
        <taxon>Bacteroidia</taxon>
        <taxon>Bacteroidales</taxon>
        <taxon>Prevotellaceae</taxon>
        <taxon>Alloprevotella</taxon>
    </lineage>
</organism>
<dbReference type="Pfam" id="PF13302">
    <property type="entry name" value="Acetyltransf_3"/>
    <property type="match status" value="1"/>
</dbReference>
<dbReference type="InterPro" id="IPR016181">
    <property type="entry name" value="Acyl_CoA_acyltransferase"/>
</dbReference>
<dbReference type="InterPro" id="IPR051531">
    <property type="entry name" value="N-acetyltransferase"/>
</dbReference>
<keyword evidence="2" id="KW-0012">Acyltransferase</keyword>
<evidence type="ECO:0000256" key="1">
    <source>
        <dbReference type="ARBA" id="ARBA00022679"/>
    </source>
</evidence>
<dbReference type="PROSITE" id="PS51186">
    <property type="entry name" value="GNAT"/>
    <property type="match status" value="1"/>
</dbReference>
<keyword evidence="1 5" id="KW-0808">Transferase</keyword>
<dbReference type="InterPro" id="IPR000182">
    <property type="entry name" value="GNAT_dom"/>
</dbReference>
<accession>A0A7W5XXN0</accession>
<sequence>MELQTKRLILRAWKESDAEALYKYARNPNVGPIAGWTPHTSVENSREIIKAVLSAPETYAVVLKETGEAVGSIGIMTVRSEIHSAKIANNECEIGYWIGEPYWGQGLIPEAIREILRHAFEDLHLSSVWCGYYDGNEKSRRAQEKCGFIYHHTEHNKPVPLLNDFRTEHFTKISQQEWRATSLVAMKEVDVHKNNKT</sequence>
<dbReference type="GO" id="GO:0005737">
    <property type="term" value="C:cytoplasm"/>
    <property type="evidence" value="ECO:0007669"/>
    <property type="project" value="TreeGrafter"/>
</dbReference>